<keyword evidence="2" id="KW-0285">Flavoprotein</keyword>
<evidence type="ECO:0000256" key="2">
    <source>
        <dbReference type="ARBA" id="ARBA00022630"/>
    </source>
</evidence>
<dbReference type="InterPro" id="IPR020946">
    <property type="entry name" value="Flavin_mOase-like"/>
</dbReference>
<dbReference type="eggNOG" id="KOG1399">
    <property type="taxonomic scope" value="Eukaryota"/>
</dbReference>
<proteinExistence type="inferred from homology"/>
<keyword evidence="4" id="KW-0560">Oxidoreductase</keyword>
<evidence type="ECO:0000256" key="3">
    <source>
        <dbReference type="ARBA" id="ARBA00022827"/>
    </source>
</evidence>
<comment type="similarity">
    <text evidence="1">Belongs to the FMO family.</text>
</comment>
<gene>
    <name evidence="5" type="ORF">AALP_AAs65924U000100</name>
</gene>
<sequence>IGAGPAGLVAARELRREGHSVVVFERQKQVGGTWIYTDHVEPDPLSVDPTRPIVHSSVYGSLRTNLPRECMGYRDFPFVVRSDSRDPRRFPNHGEVLTYLQEFVKEFGIEEMIRFETTVLRVIPAAKTDGGEGIEKWRIESEEKEKKVRCDEIYDAVVICNGHYTEPRLAEIPGISCWPGKEMHSHNYRIPEPFKDQ</sequence>
<dbReference type="AlphaFoldDB" id="A0A087G2B8"/>
<accession>A0A087G2B8</accession>
<evidence type="ECO:0008006" key="7">
    <source>
        <dbReference type="Google" id="ProtNLM"/>
    </source>
</evidence>
<dbReference type="Pfam" id="PF00743">
    <property type="entry name" value="FMO-like"/>
    <property type="match status" value="1"/>
</dbReference>
<protein>
    <recommendedName>
        <fullName evidence="7">Flavin-containing monooxygenase</fullName>
    </recommendedName>
</protein>
<dbReference type="SUPFAM" id="SSF51905">
    <property type="entry name" value="FAD/NAD(P)-binding domain"/>
    <property type="match status" value="1"/>
</dbReference>
<evidence type="ECO:0000256" key="1">
    <source>
        <dbReference type="ARBA" id="ARBA00009183"/>
    </source>
</evidence>
<feature type="non-terminal residue" evidence="5">
    <location>
        <position position="1"/>
    </location>
</feature>
<organism evidence="5 6">
    <name type="scientific">Arabis alpina</name>
    <name type="common">Alpine rock-cress</name>
    <dbReference type="NCBI Taxonomy" id="50452"/>
    <lineage>
        <taxon>Eukaryota</taxon>
        <taxon>Viridiplantae</taxon>
        <taxon>Streptophyta</taxon>
        <taxon>Embryophyta</taxon>
        <taxon>Tracheophyta</taxon>
        <taxon>Spermatophyta</taxon>
        <taxon>Magnoliopsida</taxon>
        <taxon>eudicotyledons</taxon>
        <taxon>Gunneridae</taxon>
        <taxon>Pentapetalae</taxon>
        <taxon>rosids</taxon>
        <taxon>malvids</taxon>
        <taxon>Brassicales</taxon>
        <taxon>Brassicaceae</taxon>
        <taxon>Arabideae</taxon>
        <taxon>Arabis</taxon>
    </lineage>
</organism>
<keyword evidence="6" id="KW-1185">Reference proteome</keyword>
<dbReference type="GO" id="GO:0050660">
    <property type="term" value="F:flavin adenine dinucleotide binding"/>
    <property type="evidence" value="ECO:0007669"/>
    <property type="project" value="InterPro"/>
</dbReference>
<dbReference type="OrthoDB" id="66881at2759"/>
<dbReference type="Gramene" id="KFK24020">
    <property type="protein sequence ID" value="KFK24020"/>
    <property type="gene ID" value="AALP_AAs65924U000100"/>
</dbReference>
<keyword evidence="3" id="KW-0274">FAD</keyword>
<dbReference type="PANTHER" id="PTHR23023">
    <property type="entry name" value="DIMETHYLANILINE MONOOXYGENASE"/>
    <property type="match status" value="1"/>
</dbReference>
<feature type="non-terminal residue" evidence="5">
    <location>
        <position position="197"/>
    </location>
</feature>
<evidence type="ECO:0000256" key="4">
    <source>
        <dbReference type="ARBA" id="ARBA00023002"/>
    </source>
</evidence>
<dbReference type="GO" id="GO:0050661">
    <property type="term" value="F:NADP binding"/>
    <property type="evidence" value="ECO:0007669"/>
    <property type="project" value="InterPro"/>
</dbReference>
<dbReference type="GO" id="GO:0004499">
    <property type="term" value="F:N,N-dimethylaniline monooxygenase activity"/>
    <property type="evidence" value="ECO:0007669"/>
    <property type="project" value="InterPro"/>
</dbReference>
<evidence type="ECO:0000313" key="5">
    <source>
        <dbReference type="EMBL" id="KFK24020.1"/>
    </source>
</evidence>
<name>A0A087G2B8_ARAAL</name>
<dbReference type="OMA" id="PASCHEE"/>
<dbReference type="InterPro" id="IPR036188">
    <property type="entry name" value="FAD/NAD-bd_sf"/>
</dbReference>
<dbReference type="Gene3D" id="3.50.50.60">
    <property type="entry name" value="FAD/NAD(P)-binding domain"/>
    <property type="match status" value="1"/>
</dbReference>
<evidence type="ECO:0000313" key="6">
    <source>
        <dbReference type="Proteomes" id="UP000029120"/>
    </source>
</evidence>
<dbReference type="Proteomes" id="UP000029120">
    <property type="component" value="Unassembled WGS sequence"/>
</dbReference>
<reference evidence="6" key="1">
    <citation type="journal article" date="2015" name="Nat. Plants">
        <title>Genome expansion of Arabis alpina linked with retrotransposition and reduced symmetric DNA methylation.</title>
        <authorList>
            <person name="Willing E.M."/>
            <person name="Rawat V."/>
            <person name="Mandakova T."/>
            <person name="Maumus F."/>
            <person name="James G.V."/>
            <person name="Nordstroem K.J."/>
            <person name="Becker C."/>
            <person name="Warthmann N."/>
            <person name="Chica C."/>
            <person name="Szarzynska B."/>
            <person name="Zytnicki M."/>
            <person name="Albani M.C."/>
            <person name="Kiefer C."/>
            <person name="Bergonzi S."/>
            <person name="Castaings L."/>
            <person name="Mateos J.L."/>
            <person name="Berns M.C."/>
            <person name="Bujdoso N."/>
            <person name="Piofczyk T."/>
            <person name="de Lorenzo L."/>
            <person name="Barrero-Sicilia C."/>
            <person name="Mateos I."/>
            <person name="Piednoel M."/>
            <person name="Hagmann J."/>
            <person name="Chen-Min-Tao R."/>
            <person name="Iglesias-Fernandez R."/>
            <person name="Schuster S.C."/>
            <person name="Alonso-Blanco C."/>
            <person name="Roudier F."/>
            <person name="Carbonero P."/>
            <person name="Paz-Ares J."/>
            <person name="Davis S.J."/>
            <person name="Pecinka A."/>
            <person name="Quesneville H."/>
            <person name="Colot V."/>
            <person name="Lysak M.A."/>
            <person name="Weigel D."/>
            <person name="Coupland G."/>
            <person name="Schneeberger K."/>
        </authorList>
    </citation>
    <scope>NUCLEOTIDE SEQUENCE [LARGE SCALE GENOMIC DNA]</scope>
    <source>
        <strain evidence="6">cv. Pajares</strain>
    </source>
</reference>
<dbReference type="InterPro" id="IPR050346">
    <property type="entry name" value="FMO-like"/>
</dbReference>
<dbReference type="EMBL" id="KL972968">
    <property type="protein sequence ID" value="KFK24020.1"/>
    <property type="molecule type" value="Genomic_DNA"/>
</dbReference>